<feature type="domain" description="Iron-binding zinc finger CDGSH type" evidence="5">
    <location>
        <begin position="5"/>
        <end position="28"/>
    </location>
</feature>
<protein>
    <submittedName>
        <fullName evidence="6">CDGSH iron-sulfur domain-containing protein</fullName>
    </submittedName>
</protein>
<evidence type="ECO:0000256" key="2">
    <source>
        <dbReference type="ARBA" id="ARBA00022723"/>
    </source>
</evidence>
<keyword evidence="7" id="KW-1185">Reference proteome</keyword>
<evidence type="ECO:0000256" key="1">
    <source>
        <dbReference type="ARBA" id="ARBA00022714"/>
    </source>
</evidence>
<keyword evidence="2" id="KW-0479">Metal-binding</keyword>
<dbReference type="EMBL" id="CP136522">
    <property type="protein sequence ID" value="WOT06973.1"/>
    <property type="molecule type" value="Genomic_DNA"/>
</dbReference>
<sequence length="37" mass="4319">MYAEENEEAYLCQCKYSKVLPFCDGTHKPFTDIGKKM</sequence>
<evidence type="ECO:0000256" key="3">
    <source>
        <dbReference type="ARBA" id="ARBA00023004"/>
    </source>
</evidence>
<keyword evidence="1" id="KW-0001">2Fe-2S</keyword>
<gene>
    <name evidence="6" type="ORF">RGE70_06145</name>
</gene>
<dbReference type="Pfam" id="PF09360">
    <property type="entry name" value="zf-CDGSH"/>
    <property type="match status" value="1"/>
</dbReference>
<keyword evidence="3" id="KW-0408">Iron</keyword>
<evidence type="ECO:0000313" key="6">
    <source>
        <dbReference type="EMBL" id="WOT06973.1"/>
    </source>
</evidence>
<dbReference type="InterPro" id="IPR018967">
    <property type="entry name" value="FeS-contain_CDGSH-typ"/>
</dbReference>
<organism evidence="6 7">
    <name type="scientific">Shewanella youngdeokensis</name>
    <dbReference type="NCBI Taxonomy" id="2999068"/>
    <lineage>
        <taxon>Bacteria</taxon>
        <taxon>Pseudomonadati</taxon>
        <taxon>Pseudomonadota</taxon>
        <taxon>Gammaproteobacteria</taxon>
        <taxon>Alteromonadales</taxon>
        <taxon>Shewanellaceae</taxon>
        <taxon>Shewanella</taxon>
    </lineage>
</organism>
<reference evidence="6 7" key="1">
    <citation type="submission" date="2023-10" db="EMBL/GenBank/DDBJ databases">
        <title>Complete genome sequence of Shewanella sp. DAU334.</title>
        <authorList>
            <person name="Lee Y.-S."/>
            <person name="Jeong H.-R."/>
            <person name="Hwang E.-J."/>
            <person name="Choi Y.-L."/>
            <person name="Kim G.-D."/>
        </authorList>
    </citation>
    <scope>NUCLEOTIDE SEQUENCE [LARGE SCALE GENOMIC DNA]</scope>
    <source>
        <strain evidence="6 7">DAU334</strain>
    </source>
</reference>
<dbReference type="InterPro" id="IPR042216">
    <property type="entry name" value="MitoNEET_CISD"/>
</dbReference>
<evidence type="ECO:0000259" key="5">
    <source>
        <dbReference type="Pfam" id="PF09360"/>
    </source>
</evidence>
<evidence type="ECO:0000313" key="7">
    <source>
        <dbReference type="Proteomes" id="UP001529491"/>
    </source>
</evidence>
<dbReference type="Gene3D" id="3.40.5.90">
    <property type="entry name" value="CDGSH iron-sulfur domain, mitoNEET-type"/>
    <property type="match status" value="1"/>
</dbReference>
<evidence type="ECO:0000256" key="4">
    <source>
        <dbReference type="ARBA" id="ARBA00023014"/>
    </source>
</evidence>
<dbReference type="Proteomes" id="UP001529491">
    <property type="component" value="Chromosome"/>
</dbReference>
<accession>A0ABZ0K3B6</accession>
<dbReference type="RefSeq" id="WP_310472936.1">
    <property type="nucleotide sequence ID" value="NZ_CP136522.1"/>
</dbReference>
<name>A0ABZ0K3B6_9GAMM</name>
<proteinExistence type="predicted"/>
<keyword evidence="4" id="KW-0411">Iron-sulfur</keyword>